<gene>
    <name evidence="2" type="ORF">DESPIGER_1715</name>
</gene>
<dbReference type="Proteomes" id="UP000186323">
    <property type="component" value="Chromosome I"/>
</dbReference>
<accession>A0A1K1LFQ7</accession>
<protein>
    <submittedName>
        <fullName evidence="2">Uncharacterized protein</fullName>
    </submittedName>
</protein>
<evidence type="ECO:0000313" key="3">
    <source>
        <dbReference type="Proteomes" id="UP000186323"/>
    </source>
</evidence>
<evidence type="ECO:0000313" key="2">
    <source>
        <dbReference type="EMBL" id="SFV73551.1"/>
    </source>
</evidence>
<evidence type="ECO:0000256" key="1">
    <source>
        <dbReference type="SAM" id="MobiDB-lite"/>
    </source>
</evidence>
<dbReference type="KEGG" id="dpg:DESPIGER_1715"/>
<proteinExistence type="predicted"/>
<organism evidence="2 3">
    <name type="scientific">Desulfovibrio piger</name>
    <dbReference type="NCBI Taxonomy" id="901"/>
    <lineage>
        <taxon>Bacteria</taxon>
        <taxon>Pseudomonadati</taxon>
        <taxon>Thermodesulfobacteriota</taxon>
        <taxon>Desulfovibrionia</taxon>
        <taxon>Desulfovibrionales</taxon>
        <taxon>Desulfovibrionaceae</taxon>
        <taxon>Desulfovibrio</taxon>
    </lineage>
</organism>
<dbReference type="EMBL" id="LT630450">
    <property type="protein sequence ID" value="SFV73551.1"/>
    <property type="molecule type" value="Genomic_DNA"/>
</dbReference>
<sequence length="53" mass="5253">MRSLFCAGNGGDVFGTGNIRADAGTSAPAAEKRGPRARTAAPAGRAAGREPLP</sequence>
<keyword evidence="3" id="KW-1185">Reference proteome</keyword>
<feature type="compositionally biased region" description="Low complexity" evidence="1">
    <location>
        <begin position="37"/>
        <end position="46"/>
    </location>
</feature>
<dbReference type="AlphaFoldDB" id="A0A1K1LFQ7"/>
<reference evidence="3" key="1">
    <citation type="submission" date="2016-10" db="EMBL/GenBank/DDBJ databases">
        <authorList>
            <person name="Wegmann U."/>
        </authorList>
    </citation>
    <scope>NUCLEOTIDE SEQUENCE [LARGE SCALE GENOMIC DNA]</scope>
</reference>
<name>A0A1K1LFQ7_9BACT</name>
<feature type="region of interest" description="Disordered" evidence="1">
    <location>
        <begin position="15"/>
        <end position="53"/>
    </location>
</feature>